<protein>
    <submittedName>
        <fullName evidence="1">Uncharacterized protein</fullName>
    </submittedName>
</protein>
<accession>A0A1U7DF80</accession>
<gene>
    <name evidence="1" type="ORF">BV394_02000</name>
</gene>
<keyword evidence="2" id="KW-1185">Reference proteome</keyword>
<dbReference type="AlphaFoldDB" id="A0A1U7DF80"/>
<dbReference type="EMBL" id="CP019124">
    <property type="protein sequence ID" value="APX88654.1"/>
    <property type="molecule type" value="Genomic_DNA"/>
</dbReference>
<dbReference type="STRING" id="1267768.BV394_02000"/>
<name>A0A1U7DF80_9RHOB</name>
<sequence>MPDHVGGGFAGASGNLAPAQAALEKMGAGRPEEVDGGDYEVIWLLGDGTVRNYEGGGWFSLEAPFQAIGSGAEIALGALHVGADAETAVRAACALHTGCGGTADIERVCCVVE</sequence>
<evidence type="ECO:0000313" key="2">
    <source>
        <dbReference type="Proteomes" id="UP000187266"/>
    </source>
</evidence>
<organism evidence="1 2">
    <name type="scientific">Brevirhabdus pacifica</name>
    <dbReference type="NCBI Taxonomy" id="1267768"/>
    <lineage>
        <taxon>Bacteria</taxon>
        <taxon>Pseudomonadati</taxon>
        <taxon>Pseudomonadota</taxon>
        <taxon>Alphaproteobacteria</taxon>
        <taxon>Rhodobacterales</taxon>
        <taxon>Paracoccaceae</taxon>
        <taxon>Brevirhabdus</taxon>
    </lineage>
</organism>
<reference evidence="1 2" key="1">
    <citation type="submission" date="2017-01" db="EMBL/GenBank/DDBJ databases">
        <title>Genomic analysis of Xuhuaishuia manganoxidans DY6-4.</title>
        <authorList>
            <person name="Wang X."/>
        </authorList>
    </citation>
    <scope>NUCLEOTIDE SEQUENCE [LARGE SCALE GENOMIC DNA]</scope>
    <source>
        <strain evidence="1 2">DY6-4</strain>
    </source>
</reference>
<proteinExistence type="predicted"/>
<dbReference type="Proteomes" id="UP000187266">
    <property type="component" value="Chromosome"/>
</dbReference>
<evidence type="ECO:0000313" key="1">
    <source>
        <dbReference type="EMBL" id="APX88654.1"/>
    </source>
</evidence>